<dbReference type="InterPro" id="IPR039598">
    <property type="entry name" value="HMGXB3"/>
</dbReference>
<evidence type="ECO:0000313" key="3">
    <source>
        <dbReference type="Proteomes" id="UP001152795"/>
    </source>
</evidence>
<dbReference type="PANTHER" id="PTHR17609:SF3">
    <property type="entry name" value="SAP DOMAIN-CONTAINING PROTEIN"/>
    <property type="match status" value="1"/>
</dbReference>
<keyword evidence="3" id="KW-1185">Reference proteome</keyword>
<evidence type="ECO:0000313" key="2">
    <source>
        <dbReference type="EMBL" id="CAB4008180.1"/>
    </source>
</evidence>
<dbReference type="PANTHER" id="PTHR17609">
    <property type="entry name" value="HMG DOMAIN-CONTAINING PROTEIN 3"/>
    <property type="match status" value="1"/>
</dbReference>
<dbReference type="InterPro" id="IPR040648">
    <property type="entry name" value="HMGXB3_CxC4"/>
</dbReference>
<name>A0A6S7HXK9_PARCT</name>
<dbReference type="AlphaFoldDB" id="A0A6S7HXK9"/>
<comment type="caution">
    <text evidence="2">The sequence shown here is derived from an EMBL/GenBank/DDBJ whole genome shotgun (WGS) entry which is preliminary data.</text>
</comment>
<reference evidence="2" key="1">
    <citation type="submission" date="2020-04" db="EMBL/GenBank/DDBJ databases">
        <authorList>
            <person name="Alioto T."/>
            <person name="Alioto T."/>
            <person name="Gomez Garrido J."/>
        </authorList>
    </citation>
    <scope>NUCLEOTIDE SEQUENCE</scope>
    <source>
        <strain evidence="2">A484AB</strain>
    </source>
</reference>
<dbReference type="Pfam" id="PF18717">
    <property type="entry name" value="CxC4"/>
    <property type="match status" value="1"/>
</dbReference>
<dbReference type="OrthoDB" id="8948380at2759"/>
<dbReference type="Proteomes" id="UP001152795">
    <property type="component" value="Unassembled WGS sequence"/>
</dbReference>
<proteinExistence type="predicted"/>
<accession>A0A6S7HXK9</accession>
<gene>
    <name evidence="2" type="ORF">PACLA_8A087191</name>
</gene>
<organism evidence="2 3">
    <name type="scientific">Paramuricea clavata</name>
    <name type="common">Red gorgonian</name>
    <name type="synonym">Violescent sea-whip</name>
    <dbReference type="NCBI Taxonomy" id="317549"/>
    <lineage>
        <taxon>Eukaryota</taxon>
        <taxon>Metazoa</taxon>
        <taxon>Cnidaria</taxon>
        <taxon>Anthozoa</taxon>
        <taxon>Octocorallia</taxon>
        <taxon>Malacalcyonacea</taxon>
        <taxon>Plexauridae</taxon>
        <taxon>Paramuricea</taxon>
    </lineage>
</organism>
<evidence type="ECO:0000259" key="1">
    <source>
        <dbReference type="Pfam" id="PF18717"/>
    </source>
</evidence>
<sequence length="254" mass="29021">MGRTSTVAMNMNRVLPYDIPNDILKQERKMDVTTILALKEGSWPTIFVPEETLCNLCKAALGSARNHPRANSKCYLLTNGNPYHPVEIKVKVCPNKVCKAMHQVWPIKLDLFNICDKALVALEVLLELRELFNKGVPISSAIEAKLTAWTKRLDKAQQLSFGQQKYLQHLLYNGFYCWEIMTERSMNNGICGIIGQFYLGDGNQKNCCSLKGVNHNVKEHTSKESPVPLESFLDLVKKDWIERITFRMQLMFLL</sequence>
<feature type="domain" description="HMG" evidence="1">
    <location>
        <begin position="41"/>
        <end position="145"/>
    </location>
</feature>
<protein>
    <recommendedName>
        <fullName evidence="1">HMG domain-containing protein</fullName>
    </recommendedName>
</protein>
<dbReference type="EMBL" id="CACRXK020006047">
    <property type="protein sequence ID" value="CAB4008180.1"/>
    <property type="molecule type" value="Genomic_DNA"/>
</dbReference>